<dbReference type="EMBL" id="JABWUV010000018">
    <property type="protein sequence ID" value="KAF6290915.1"/>
    <property type="molecule type" value="Genomic_DNA"/>
</dbReference>
<dbReference type="Proteomes" id="UP000527355">
    <property type="component" value="Unassembled WGS sequence"/>
</dbReference>
<dbReference type="AlphaFoldDB" id="A0A7J7SRP2"/>
<organism evidence="1 2">
    <name type="scientific">Myotis myotis</name>
    <name type="common">Greater mouse-eared bat</name>
    <name type="synonym">Vespertilio myotis</name>
    <dbReference type="NCBI Taxonomy" id="51298"/>
    <lineage>
        <taxon>Eukaryota</taxon>
        <taxon>Metazoa</taxon>
        <taxon>Chordata</taxon>
        <taxon>Craniata</taxon>
        <taxon>Vertebrata</taxon>
        <taxon>Euteleostomi</taxon>
        <taxon>Mammalia</taxon>
        <taxon>Eutheria</taxon>
        <taxon>Laurasiatheria</taxon>
        <taxon>Chiroptera</taxon>
        <taxon>Yangochiroptera</taxon>
        <taxon>Vespertilionidae</taxon>
        <taxon>Myotis</taxon>
    </lineage>
</organism>
<accession>A0A7J7SRP2</accession>
<protein>
    <submittedName>
        <fullName evidence="1">Uncharacterized protein</fullName>
    </submittedName>
</protein>
<keyword evidence="2" id="KW-1185">Reference proteome</keyword>
<evidence type="ECO:0000313" key="2">
    <source>
        <dbReference type="Proteomes" id="UP000527355"/>
    </source>
</evidence>
<proteinExistence type="predicted"/>
<reference evidence="1 2" key="1">
    <citation type="journal article" date="2020" name="Nature">
        <title>Six reference-quality genomes reveal evolution of bat adaptations.</title>
        <authorList>
            <person name="Jebb D."/>
            <person name="Huang Z."/>
            <person name="Pippel M."/>
            <person name="Hughes G.M."/>
            <person name="Lavrichenko K."/>
            <person name="Devanna P."/>
            <person name="Winkler S."/>
            <person name="Jermiin L.S."/>
            <person name="Skirmuntt E.C."/>
            <person name="Katzourakis A."/>
            <person name="Burkitt-Gray L."/>
            <person name="Ray D.A."/>
            <person name="Sullivan K.A.M."/>
            <person name="Roscito J.G."/>
            <person name="Kirilenko B.M."/>
            <person name="Davalos L.M."/>
            <person name="Corthals A.P."/>
            <person name="Power M.L."/>
            <person name="Jones G."/>
            <person name="Ransome R.D."/>
            <person name="Dechmann D.K.N."/>
            <person name="Locatelli A.G."/>
            <person name="Puechmaille S.J."/>
            <person name="Fedrigo O."/>
            <person name="Jarvis E.D."/>
            <person name="Hiller M."/>
            <person name="Vernes S.C."/>
            <person name="Myers E.W."/>
            <person name="Teeling E.C."/>
        </authorList>
    </citation>
    <scope>NUCLEOTIDE SEQUENCE [LARGE SCALE GENOMIC DNA]</scope>
    <source>
        <strain evidence="1">MMyoMyo1</strain>
        <tissue evidence="1">Flight muscle</tissue>
    </source>
</reference>
<evidence type="ECO:0000313" key="1">
    <source>
        <dbReference type="EMBL" id="KAF6290915.1"/>
    </source>
</evidence>
<sequence length="154" mass="17518">MAEVLKLFKRGQFTVPQTFYTCALRARDESAAKQDRRRRQKHPAGRINVFGGPQFEDPCSMVLPRKEMFLRSQAGGSLTTVPNQSVEEPRLNLRLLCSAGERKSVDRLVMMGLNDQNSLLTAPAKNRMRIERREERPKSPALELRADPAAHFLL</sequence>
<gene>
    <name evidence="1" type="ORF">mMyoMyo1_009309</name>
</gene>
<name>A0A7J7SRP2_MYOMY</name>
<comment type="caution">
    <text evidence="1">The sequence shown here is derived from an EMBL/GenBank/DDBJ whole genome shotgun (WGS) entry which is preliminary data.</text>
</comment>